<evidence type="ECO:0000313" key="2">
    <source>
        <dbReference type="Proteomes" id="UP000314983"/>
    </source>
</evidence>
<reference evidence="1" key="2">
    <citation type="submission" date="2025-08" db="UniProtKB">
        <authorList>
            <consortium name="Ensembl"/>
        </authorList>
    </citation>
    <scope>IDENTIFICATION</scope>
</reference>
<organism evidence="1 2">
    <name type="scientific">Electrophorus electricus</name>
    <name type="common">Electric eel</name>
    <name type="synonym">Gymnotus electricus</name>
    <dbReference type="NCBI Taxonomy" id="8005"/>
    <lineage>
        <taxon>Eukaryota</taxon>
        <taxon>Metazoa</taxon>
        <taxon>Chordata</taxon>
        <taxon>Craniata</taxon>
        <taxon>Vertebrata</taxon>
        <taxon>Euteleostomi</taxon>
        <taxon>Actinopterygii</taxon>
        <taxon>Neopterygii</taxon>
        <taxon>Teleostei</taxon>
        <taxon>Ostariophysi</taxon>
        <taxon>Gymnotiformes</taxon>
        <taxon>Gymnotoidei</taxon>
        <taxon>Gymnotidae</taxon>
        <taxon>Electrophorus</taxon>
    </lineage>
</organism>
<reference evidence="1 2" key="1">
    <citation type="submission" date="2020-05" db="EMBL/GenBank/DDBJ databases">
        <title>Electrophorus electricus (electric eel) genome, fEleEle1, primary haplotype.</title>
        <authorList>
            <person name="Myers G."/>
            <person name="Meyer A."/>
            <person name="Fedrigo O."/>
            <person name="Formenti G."/>
            <person name="Rhie A."/>
            <person name="Tracey A."/>
            <person name="Sims Y."/>
            <person name="Jarvis E.D."/>
        </authorList>
    </citation>
    <scope>NUCLEOTIDE SEQUENCE [LARGE SCALE GENOMIC DNA]</scope>
</reference>
<accession>A0AAY5ENX5</accession>
<keyword evidence="2" id="KW-1185">Reference proteome</keyword>
<reference evidence="1" key="3">
    <citation type="submission" date="2025-09" db="UniProtKB">
        <authorList>
            <consortium name="Ensembl"/>
        </authorList>
    </citation>
    <scope>IDENTIFICATION</scope>
</reference>
<dbReference type="Ensembl" id="ENSEEET00000054815.1">
    <property type="protein sequence ID" value="ENSEEEP00000058284.1"/>
    <property type="gene ID" value="ENSEEEG00000027053.1"/>
</dbReference>
<dbReference type="AlphaFoldDB" id="A0AAY5ENX5"/>
<evidence type="ECO:0000313" key="1">
    <source>
        <dbReference type="Ensembl" id="ENSEEEP00000058284.1"/>
    </source>
</evidence>
<protein>
    <submittedName>
        <fullName evidence="1">Uncharacterized protein</fullName>
    </submittedName>
</protein>
<name>A0AAY5ENX5_ELEEL</name>
<proteinExistence type="predicted"/>
<dbReference type="Proteomes" id="UP000314983">
    <property type="component" value="Chromosome 18"/>
</dbReference>
<sequence>LGKALSWVMVCVAVPKTCYIVHLSYNLVLMCARAYMCDYVGDSPLNNLLRLKELIVGVESLSFSNIKIL</sequence>